<evidence type="ECO:0000313" key="2">
    <source>
        <dbReference type="Proteomes" id="UP000671828"/>
    </source>
</evidence>
<name>A0A8T8I2M5_9PSEU</name>
<accession>A0A8T8I2M5</accession>
<organism evidence="1 2">
    <name type="scientific">Saccharothrix algeriensis</name>
    <dbReference type="NCBI Taxonomy" id="173560"/>
    <lineage>
        <taxon>Bacteria</taxon>
        <taxon>Bacillati</taxon>
        <taxon>Actinomycetota</taxon>
        <taxon>Actinomycetes</taxon>
        <taxon>Pseudonocardiales</taxon>
        <taxon>Pseudonocardiaceae</taxon>
        <taxon>Saccharothrix</taxon>
    </lineage>
</organism>
<feature type="non-terminal residue" evidence="1">
    <location>
        <position position="1"/>
    </location>
</feature>
<dbReference type="AlphaFoldDB" id="A0A8T8I2M5"/>
<gene>
    <name evidence="1" type="ORF">J7S33_08550</name>
</gene>
<evidence type="ECO:0000313" key="1">
    <source>
        <dbReference type="EMBL" id="QTR04828.1"/>
    </source>
</evidence>
<dbReference type="Proteomes" id="UP000671828">
    <property type="component" value="Chromosome"/>
</dbReference>
<dbReference type="EMBL" id="CP072788">
    <property type="protein sequence ID" value="QTR04828.1"/>
    <property type="molecule type" value="Genomic_DNA"/>
</dbReference>
<reference evidence="1" key="1">
    <citation type="submission" date="2021-04" db="EMBL/GenBank/DDBJ databases">
        <title>Saccharothrix algeriensis WGS.</title>
        <authorList>
            <person name="Stuskova K."/>
            <person name="Hakalova E."/>
            <person name="Tebbal A.B."/>
            <person name="Eichmeier A."/>
        </authorList>
    </citation>
    <scope>NUCLEOTIDE SEQUENCE</scope>
    <source>
        <strain evidence="1">NRRL B-24137</strain>
    </source>
</reference>
<protein>
    <submittedName>
        <fullName evidence="1">Uncharacterized protein</fullName>
    </submittedName>
</protein>
<sequence>SWSLILYLASRLGEPGLVAAYRRIAGEGRPTDPARDALVREATGVEVAELVRGWQGFLREGFP</sequence>
<proteinExistence type="predicted"/>